<name>A0A2K3JWA4_TRIPR</name>
<dbReference type="EMBL" id="ASHM01127057">
    <property type="protein sequence ID" value="PNX58298.1"/>
    <property type="molecule type" value="Genomic_DNA"/>
</dbReference>
<proteinExistence type="predicted"/>
<dbReference type="AlphaFoldDB" id="A0A2K3JWA4"/>
<reference evidence="1 2" key="2">
    <citation type="journal article" date="2017" name="Front. Plant Sci.">
        <title>Gene Classification and Mining of Molecular Markers Useful in Red Clover (Trifolium pratense) Breeding.</title>
        <authorList>
            <person name="Istvanek J."/>
            <person name="Dluhosova J."/>
            <person name="Dluhos P."/>
            <person name="Patkova L."/>
            <person name="Nedelnik J."/>
            <person name="Repkova J."/>
        </authorList>
    </citation>
    <scope>NUCLEOTIDE SEQUENCE [LARGE SCALE GENOMIC DNA]</scope>
    <source>
        <strain evidence="2">cv. Tatra</strain>
        <tissue evidence="1">Young leaves</tissue>
    </source>
</reference>
<dbReference type="Proteomes" id="UP000236291">
    <property type="component" value="Unassembled WGS sequence"/>
</dbReference>
<reference evidence="1 2" key="1">
    <citation type="journal article" date="2014" name="Am. J. Bot.">
        <title>Genome assembly and annotation for red clover (Trifolium pratense; Fabaceae).</title>
        <authorList>
            <person name="Istvanek J."/>
            <person name="Jaros M."/>
            <person name="Krenek A."/>
            <person name="Repkova J."/>
        </authorList>
    </citation>
    <scope>NUCLEOTIDE SEQUENCE [LARGE SCALE GENOMIC DNA]</scope>
    <source>
        <strain evidence="2">cv. Tatra</strain>
        <tissue evidence="1">Young leaves</tissue>
    </source>
</reference>
<organism evidence="1 2">
    <name type="scientific">Trifolium pratense</name>
    <name type="common">Red clover</name>
    <dbReference type="NCBI Taxonomy" id="57577"/>
    <lineage>
        <taxon>Eukaryota</taxon>
        <taxon>Viridiplantae</taxon>
        <taxon>Streptophyta</taxon>
        <taxon>Embryophyta</taxon>
        <taxon>Tracheophyta</taxon>
        <taxon>Spermatophyta</taxon>
        <taxon>Magnoliopsida</taxon>
        <taxon>eudicotyledons</taxon>
        <taxon>Gunneridae</taxon>
        <taxon>Pentapetalae</taxon>
        <taxon>rosids</taxon>
        <taxon>fabids</taxon>
        <taxon>Fabales</taxon>
        <taxon>Fabaceae</taxon>
        <taxon>Papilionoideae</taxon>
        <taxon>50 kb inversion clade</taxon>
        <taxon>NPAAA clade</taxon>
        <taxon>Hologalegina</taxon>
        <taxon>IRL clade</taxon>
        <taxon>Trifolieae</taxon>
        <taxon>Trifolium</taxon>
    </lineage>
</organism>
<accession>A0A2K3JWA4</accession>
<comment type="caution">
    <text evidence="1">The sequence shown here is derived from an EMBL/GenBank/DDBJ whole genome shotgun (WGS) entry which is preliminary data.</text>
</comment>
<gene>
    <name evidence="1" type="ORF">L195_g059122</name>
</gene>
<feature type="non-terminal residue" evidence="1">
    <location>
        <position position="1"/>
    </location>
</feature>
<evidence type="ECO:0000313" key="2">
    <source>
        <dbReference type="Proteomes" id="UP000236291"/>
    </source>
</evidence>
<evidence type="ECO:0000313" key="1">
    <source>
        <dbReference type="EMBL" id="PNX58298.1"/>
    </source>
</evidence>
<sequence>GSWTCETMESGASYKFDVDIPFHFLDFHFKQLRGYVMYLNSEHSMRENPNWISPEKMLGGTYRELPYL</sequence>
<protein>
    <submittedName>
        <fullName evidence="1">Uncharacterized protein</fullName>
    </submittedName>
</protein>